<organism evidence="2 3">
    <name type="scientific">Streptomyces daqingensis</name>
    <dbReference type="NCBI Taxonomy" id="1472640"/>
    <lineage>
        <taxon>Bacteria</taxon>
        <taxon>Bacillati</taxon>
        <taxon>Actinomycetota</taxon>
        <taxon>Actinomycetes</taxon>
        <taxon>Kitasatosporales</taxon>
        <taxon>Streptomycetaceae</taxon>
        <taxon>Streptomyces</taxon>
    </lineage>
</organism>
<evidence type="ECO:0000313" key="2">
    <source>
        <dbReference type="EMBL" id="GGO46620.1"/>
    </source>
</evidence>
<protein>
    <recommendedName>
        <fullName evidence="1">Aminoglycoside phosphotransferase domain-containing protein</fullName>
    </recommendedName>
</protein>
<sequence length="390" mass="44209">MARMTVPPGSIAASPAASDSPTAWERWRLRWHFEQHRRRPDGFLLHGHHHHNYVVELREPLASIVQAPGRFGKIRTRLETVQVLPRVWHEGDVLRALHPVLPGVPRVLLTLGRRALHSYVEGCALSETAPPGTPLGDETLRLIASLFGDLAEVPARSLPPLPAEWSGDGDSTRFLQNLADFAHHEVHLRNRPRFGSLFRALGIPDDAMERFHRDAKRLHERPYSLLHADVHRANLLRRKDGGLTLVDWECALFGDPLHDLATHLVRMEYTPEEGRRLTGLWRREMRNRGLVDRLAGMESDLRLYLDFEYAQSVFPDTIRAAGALPSDAAESDFDVAAASVRRALLRAEAALELRDVPDHAHVKAALRSWHRDRRPLPRRLHAVRSGPRGR</sequence>
<keyword evidence="3" id="KW-1185">Reference proteome</keyword>
<dbReference type="PANTHER" id="PTHR40086:SF1">
    <property type="entry name" value="CELL CYCLE REGULATOR CCRZ"/>
    <property type="match status" value="1"/>
</dbReference>
<dbReference type="PANTHER" id="PTHR40086">
    <property type="entry name" value="PHOSPHOTRANSFERASE YTMP-RELATED"/>
    <property type="match status" value="1"/>
</dbReference>
<proteinExistence type="predicted"/>
<name>A0ABQ2M4G5_9ACTN</name>
<dbReference type="InterPro" id="IPR011009">
    <property type="entry name" value="Kinase-like_dom_sf"/>
</dbReference>
<dbReference type="EMBL" id="BMMP01000004">
    <property type="protein sequence ID" value="GGO46620.1"/>
    <property type="molecule type" value="Genomic_DNA"/>
</dbReference>
<dbReference type="Gene3D" id="3.90.1200.10">
    <property type="match status" value="1"/>
</dbReference>
<dbReference type="Pfam" id="PF01636">
    <property type="entry name" value="APH"/>
    <property type="match status" value="1"/>
</dbReference>
<evidence type="ECO:0000259" key="1">
    <source>
        <dbReference type="Pfam" id="PF01636"/>
    </source>
</evidence>
<accession>A0ABQ2M4G5</accession>
<gene>
    <name evidence="2" type="ORF">GCM10012287_17410</name>
</gene>
<dbReference type="Proteomes" id="UP000631535">
    <property type="component" value="Unassembled WGS sequence"/>
</dbReference>
<dbReference type="SUPFAM" id="SSF56112">
    <property type="entry name" value="Protein kinase-like (PK-like)"/>
    <property type="match status" value="1"/>
</dbReference>
<dbReference type="InterPro" id="IPR052077">
    <property type="entry name" value="CcrZ_PhaseVar_Mediator"/>
</dbReference>
<dbReference type="InterPro" id="IPR002575">
    <property type="entry name" value="Aminoglycoside_PTrfase"/>
</dbReference>
<reference evidence="3" key="1">
    <citation type="journal article" date="2019" name="Int. J. Syst. Evol. Microbiol.">
        <title>The Global Catalogue of Microorganisms (GCM) 10K type strain sequencing project: providing services to taxonomists for standard genome sequencing and annotation.</title>
        <authorList>
            <consortium name="The Broad Institute Genomics Platform"/>
            <consortium name="The Broad Institute Genome Sequencing Center for Infectious Disease"/>
            <person name="Wu L."/>
            <person name="Ma J."/>
        </authorList>
    </citation>
    <scope>NUCLEOTIDE SEQUENCE [LARGE SCALE GENOMIC DNA]</scope>
    <source>
        <strain evidence="3">CGMCC 4.7178</strain>
    </source>
</reference>
<evidence type="ECO:0000313" key="3">
    <source>
        <dbReference type="Proteomes" id="UP000631535"/>
    </source>
</evidence>
<feature type="domain" description="Aminoglycoside phosphotransferase" evidence="1">
    <location>
        <begin position="89"/>
        <end position="276"/>
    </location>
</feature>
<comment type="caution">
    <text evidence="2">The sequence shown here is derived from an EMBL/GenBank/DDBJ whole genome shotgun (WGS) entry which is preliminary data.</text>
</comment>